<feature type="transmembrane region" description="Helical" evidence="8">
    <location>
        <begin position="159"/>
        <end position="182"/>
    </location>
</feature>
<dbReference type="PANTHER" id="PTHR43507">
    <property type="entry name" value="NADH-UBIQUINONE OXIDOREDUCTASE CHAIN 4"/>
    <property type="match status" value="1"/>
</dbReference>
<feature type="transmembrane region" description="Helical" evidence="8">
    <location>
        <begin position="404"/>
        <end position="426"/>
    </location>
</feature>
<protein>
    <submittedName>
        <fullName evidence="10">NADH-quinone oxidoreductase subunit M</fullName>
        <ecNumber evidence="10">1.6.5.-</ecNumber>
    </submittedName>
</protein>
<organism evidence="10 11">
    <name type="scientific">Pseudanabaena yagii GIHE-NHR1</name>
    <dbReference type="NCBI Taxonomy" id="2722753"/>
    <lineage>
        <taxon>Bacteria</taxon>
        <taxon>Bacillati</taxon>
        <taxon>Cyanobacteriota</taxon>
        <taxon>Cyanophyceae</taxon>
        <taxon>Pseudanabaenales</taxon>
        <taxon>Pseudanabaenaceae</taxon>
        <taxon>Pseudanabaena</taxon>
        <taxon>Pseudanabaena yagii</taxon>
    </lineage>
</organism>
<comment type="caution">
    <text evidence="10">The sequence shown here is derived from an EMBL/GenBank/DDBJ whole genome shotgun (WGS) entry which is preliminary data.</text>
</comment>
<evidence type="ECO:0000256" key="8">
    <source>
        <dbReference type="SAM" id="Phobius"/>
    </source>
</evidence>
<feature type="transmembrane region" description="Helical" evidence="8">
    <location>
        <begin position="128"/>
        <end position="147"/>
    </location>
</feature>
<dbReference type="PANTHER" id="PTHR43507:SF21">
    <property type="entry name" value="NAD(P)H-QUINONE OXIDOREDUCTASE CHAIN 4, CHLOROPLASTIC"/>
    <property type="match status" value="1"/>
</dbReference>
<feature type="transmembrane region" description="Helical" evidence="8">
    <location>
        <begin position="268"/>
        <end position="289"/>
    </location>
</feature>
<dbReference type="EC" id="1.6.5.-" evidence="10"/>
<dbReference type="PRINTS" id="PR01437">
    <property type="entry name" value="NUOXDRDTASE4"/>
</dbReference>
<feature type="transmembrane region" description="Helical" evidence="8">
    <location>
        <begin position="450"/>
        <end position="470"/>
    </location>
</feature>
<proteinExistence type="inferred from homology"/>
<comment type="function">
    <text evidence="6">NDH-1 shuttles electrons from NAD(P)H, via FMN and iron-sulfur (Fe-S) centers, to quinones in the respiratory chain. The immediate electron acceptor for the enzyme in this species is believed to be plastoquinone. Couples the redox reaction to proton translocation (for every two electrons transferred, four hydrogen ions are translocated across the cytoplasmic membrane), and thus conserves the redox energy in a proton gradient.</text>
</comment>
<evidence type="ECO:0000256" key="1">
    <source>
        <dbReference type="ARBA" id="ARBA00004127"/>
    </source>
</evidence>
<dbReference type="InterPro" id="IPR001750">
    <property type="entry name" value="ND/Mrp_TM"/>
</dbReference>
<feature type="transmembrane region" description="Helical" evidence="8">
    <location>
        <begin position="239"/>
        <end position="262"/>
    </location>
</feature>
<sequence length="505" mass="54461">MLSALIWLPVIGALVIALLPQSQSKKGAIIVASAILILDVLLLKQFDTNLAAFQLSENLPWLENIGLNYSLGVDGLSLPLVALNGLLTWLIICFCENQIKERFKLFQVLMLLIHAGVSGAMLSTNTLLFVLFYELVLIPLYLIIAVWGGLQRSYAAMKFLIFTAVSGVLVLVGFLALGWLTANPTPIFDYSTLQTLSLPLEVQITLLVVLLLGFSIKAPFVPFHSWLPDTYVESATPTVMMLGGIVAKLGTYGLFRFCVGLFPDAWALLAPYIAIWAGLGVLYGAMVAISQKDIKRMVAYSSIGHMSYILLAAAAATPLSLIGGIGQMVSHGLVLALLFYLVGVIEEKVGTRDLDLLNGLLNPLRGLPTTSALLILGGMASAGIPGLVGFIAEFLVFQGTFTKFPIPTIFSIIGTGLTAVYFVILLNRTCFGKLDNATAYYPKVSGLEQLPALILTGLIIFLGVQPVWLVKWSEKATVKIAEQVEGNILVSQNLTESLSSPLIKD</sequence>
<keyword evidence="5 8" id="KW-0472">Membrane</keyword>
<feature type="transmembrane region" description="Helical" evidence="8">
    <location>
        <begin position="28"/>
        <end position="46"/>
    </location>
</feature>
<dbReference type="GO" id="GO:0016491">
    <property type="term" value="F:oxidoreductase activity"/>
    <property type="evidence" value="ECO:0007669"/>
    <property type="project" value="UniProtKB-KW"/>
</dbReference>
<dbReference type="EMBL" id="JAAVJL010000001">
    <property type="protein sequence ID" value="NMF58026.1"/>
    <property type="molecule type" value="Genomic_DNA"/>
</dbReference>
<dbReference type="RefSeq" id="WP_169362976.1">
    <property type="nucleotide sequence ID" value="NZ_JAAVJL010000001.1"/>
</dbReference>
<feature type="transmembrane region" description="Helical" evidence="8">
    <location>
        <begin position="202"/>
        <end position="227"/>
    </location>
</feature>
<evidence type="ECO:0000256" key="2">
    <source>
        <dbReference type="ARBA" id="ARBA00009025"/>
    </source>
</evidence>
<evidence type="ECO:0000259" key="9">
    <source>
        <dbReference type="Pfam" id="PF00361"/>
    </source>
</evidence>
<dbReference type="InterPro" id="IPR003918">
    <property type="entry name" value="NADH_UbQ_OxRdtase"/>
</dbReference>
<feature type="transmembrane region" description="Helical" evidence="8">
    <location>
        <begin position="66"/>
        <end position="93"/>
    </location>
</feature>
<feature type="transmembrane region" description="Helical" evidence="8">
    <location>
        <begin position="372"/>
        <end position="397"/>
    </location>
</feature>
<dbReference type="Pfam" id="PF00361">
    <property type="entry name" value="Proton_antipo_M"/>
    <property type="match status" value="1"/>
</dbReference>
<evidence type="ECO:0000256" key="3">
    <source>
        <dbReference type="ARBA" id="ARBA00022692"/>
    </source>
</evidence>
<evidence type="ECO:0000256" key="4">
    <source>
        <dbReference type="ARBA" id="ARBA00022989"/>
    </source>
</evidence>
<feature type="transmembrane region" description="Helical" evidence="8">
    <location>
        <begin position="6"/>
        <end position="21"/>
    </location>
</feature>
<evidence type="ECO:0000256" key="5">
    <source>
        <dbReference type="ARBA" id="ARBA00023136"/>
    </source>
</evidence>
<evidence type="ECO:0000313" key="10">
    <source>
        <dbReference type="EMBL" id="NMF58026.1"/>
    </source>
</evidence>
<comment type="similarity">
    <text evidence="2">Belongs to the complex I subunit 4 family.</text>
</comment>
<evidence type="ECO:0000256" key="7">
    <source>
        <dbReference type="RuleBase" id="RU000320"/>
    </source>
</evidence>
<gene>
    <name evidence="10" type="ORF">HC246_08315</name>
</gene>
<dbReference type="Proteomes" id="UP000738376">
    <property type="component" value="Unassembled WGS sequence"/>
</dbReference>
<keyword evidence="4 8" id="KW-1133">Transmembrane helix</keyword>
<feature type="domain" description="NADH:quinone oxidoreductase/Mrp antiporter transmembrane" evidence="9">
    <location>
        <begin position="123"/>
        <end position="415"/>
    </location>
</feature>
<dbReference type="NCBIfam" id="TIGR01972">
    <property type="entry name" value="NDH_I_M"/>
    <property type="match status" value="1"/>
</dbReference>
<reference evidence="10 11" key="1">
    <citation type="submission" date="2020-03" db="EMBL/GenBank/DDBJ databases">
        <title>Draft Genome Sequence of 2-Methylisoborneol Producing Pseudanabaena yagii Strain GIHE-NHR1 Isolated from North Han River in South Korea.</title>
        <authorList>
            <person name="Jeong J."/>
        </authorList>
    </citation>
    <scope>NUCLEOTIDE SEQUENCE [LARGE SCALE GENOMIC DNA]</scope>
    <source>
        <strain evidence="10 11">GIHE-NHR1</strain>
    </source>
</reference>
<evidence type="ECO:0000313" key="11">
    <source>
        <dbReference type="Proteomes" id="UP000738376"/>
    </source>
</evidence>
<keyword evidence="10" id="KW-0560">Oxidoreductase</keyword>
<feature type="transmembrane region" description="Helical" evidence="8">
    <location>
        <begin position="105"/>
        <end position="122"/>
    </location>
</feature>
<feature type="transmembrane region" description="Helical" evidence="8">
    <location>
        <begin position="309"/>
        <end position="342"/>
    </location>
</feature>
<comment type="subcellular location">
    <subcellularLocation>
        <location evidence="1">Endomembrane system</location>
        <topology evidence="1">Multi-pass membrane protein</topology>
    </subcellularLocation>
    <subcellularLocation>
        <location evidence="7">Membrane</location>
        <topology evidence="7">Multi-pass membrane protein</topology>
    </subcellularLocation>
</comment>
<evidence type="ECO:0000256" key="6">
    <source>
        <dbReference type="ARBA" id="ARBA00025624"/>
    </source>
</evidence>
<dbReference type="InterPro" id="IPR010227">
    <property type="entry name" value="NADH_Q_OxRdtase_chainM/4"/>
</dbReference>
<name>A0ABX1LR86_9CYAN</name>
<keyword evidence="11" id="KW-1185">Reference proteome</keyword>
<accession>A0ABX1LR86</accession>
<keyword evidence="3 7" id="KW-0812">Transmembrane</keyword>